<proteinExistence type="predicted"/>
<sequence length="171" mass="19310">MFGFGKKGLPKEGDFIFARQPDGEYNKIIFGAVTGIQGTKIGVNGIIINPVGLKNKIEQGKAGARSVEILKNPNPDNCIQMLIYRIEHDNFNEIIDLNEHQVLELPNRVYATLEGWIRESLSELVNNVLSLPPGSERDEAKRILKQRMDTLFDKSLKRTLYSVCRSLKILN</sequence>
<accession>A0A075H277</accession>
<dbReference type="EMBL" id="KF900817">
    <property type="protein sequence ID" value="AIF07988.1"/>
    <property type="molecule type" value="Genomic_DNA"/>
</dbReference>
<dbReference type="AlphaFoldDB" id="A0A075H277"/>
<protein>
    <submittedName>
        <fullName evidence="1">Uncharacterized protein</fullName>
    </submittedName>
</protein>
<evidence type="ECO:0000313" key="1">
    <source>
        <dbReference type="EMBL" id="AIF07988.1"/>
    </source>
</evidence>
<name>A0A075H277_9ARCH</name>
<reference evidence="1" key="1">
    <citation type="journal article" date="2014" name="Genome Biol. Evol.">
        <title>Pangenome evidence for extensive interdomain horizontal transfer affecting lineage core and shell genes in uncultured planktonic thaumarchaeota and euryarchaeota.</title>
        <authorList>
            <person name="Deschamps P."/>
            <person name="Zivanovic Y."/>
            <person name="Moreira D."/>
            <person name="Rodriguez-Valera F."/>
            <person name="Lopez-Garcia P."/>
        </authorList>
    </citation>
    <scope>NUCLEOTIDE SEQUENCE</scope>
</reference>
<organism evidence="1">
    <name type="scientific">uncultured marine thaumarchaeote KM3_26_A01</name>
    <dbReference type="NCBI Taxonomy" id="1456106"/>
    <lineage>
        <taxon>Archaea</taxon>
        <taxon>Nitrososphaerota</taxon>
        <taxon>environmental samples</taxon>
    </lineage>
</organism>